<evidence type="ECO:0008006" key="3">
    <source>
        <dbReference type="Google" id="ProtNLM"/>
    </source>
</evidence>
<keyword evidence="2" id="KW-1185">Reference proteome</keyword>
<evidence type="ECO:0000313" key="1">
    <source>
        <dbReference type="EMBL" id="MEV0968806.1"/>
    </source>
</evidence>
<evidence type="ECO:0000313" key="2">
    <source>
        <dbReference type="Proteomes" id="UP001551675"/>
    </source>
</evidence>
<reference evidence="1 2" key="1">
    <citation type="submission" date="2024-06" db="EMBL/GenBank/DDBJ databases">
        <title>The Natural Products Discovery Center: Release of the First 8490 Sequenced Strains for Exploring Actinobacteria Biosynthetic Diversity.</title>
        <authorList>
            <person name="Kalkreuter E."/>
            <person name="Kautsar S.A."/>
            <person name="Yang D."/>
            <person name="Bader C.D."/>
            <person name="Teijaro C.N."/>
            <person name="Fluegel L."/>
            <person name="Davis C.M."/>
            <person name="Simpson J.R."/>
            <person name="Lauterbach L."/>
            <person name="Steele A.D."/>
            <person name="Gui C."/>
            <person name="Meng S."/>
            <person name="Li G."/>
            <person name="Viehrig K."/>
            <person name="Ye F."/>
            <person name="Su P."/>
            <person name="Kiefer A.F."/>
            <person name="Nichols A."/>
            <person name="Cepeda A.J."/>
            <person name="Yan W."/>
            <person name="Fan B."/>
            <person name="Jiang Y."/>
            <person name="Adhikari A."/>
            <person name="Zheng C.-J."/>
            <person name="Schuster L."/>
            <person name="Cowan T.M."/>
            <person name="Smanski M.J."/>
            <person name="Chevrette M.G."/>
            <person name="De Carvalho L.P.S."/>
            <person name="Shen B."/>
        </authorList>
    </citation>
    <scope>NUCLEOTIDE SEQUENCE [LARGE SCALE GENOMIC DNA]</scope>
    <source>
        <strain evidence="1 2">NPDC050100</strain>
    </source>
</reference>
<sequence length="218" mass="25030">MIEVQNALSLERFAPYLRVCDGDLLAAARLYAWNIEISAAFHGPLHCLEVVLRNALHRHLVRLFDRADWWTAPRLCLDQVAPQKIATARMEVARARTIPTTGHIVASLMFGFWVNLLASGNDYETRLWRPALHQAFPGYEGRRGPLHRDLYHVRLLRNRIAHYEPIHKRHLAADHSTIVRVLSYLSPETAAWVELNDRVPEVLARRRDVCAAVVPCRL</sequence>
<dbReference type="RefSeq" id="WP_358131627.1">
    <property type="nucleotide sequence ID" value="NZ_JBFALK010000004.1"/>
</dbReference>
<dbReference type="Proteomes" id="UP001551675">
    <property type="component" value="Unassembled WGS sequence"/>
</dbReference>
<name>A0ABV3GBJ0_MICGL</name>
<proteinExistence type="predicted"/>
<gene>
    <name evidence="1" type="ORF">AB0I59_09240</name>
</gene>
<protein>
    <recommendedName>
        <fullName evidence="3">Abi family protein</fullName>
    </recommendedName>
</protein>
<accession>A0ABV3GBJ0</accession>
<organism evidence="1 2">
    <name type="scientific">Microtetraspora glauca</name>
    <dbReference type="NCBI Taxonomy" id="1996"/>
    <lineage>
        <taxon>Bacteria</taxon>
        <taxon>Bacillati</taxon>
        <taxon>Actinomycetota</taxon>
        <taxon>Actinomycetes</taxon>
        <taxon>Streptosporangiales</taxon>
        <taxon>Streptosporangiaceae</taxon>
        <taxon>Microtetraspora</taxon>
    </lineage>
</organism>
<comment type="caution">
    <text evidence="1">The sequence shown here is derived from an EMBL/GenBank/DDBJ whole genome shotgun (WGS) entry which is preliminary data.</text>
</comment>
<dbReference type="EMBL" id="JBFALK010000004">
    <property type="protein sequence ID" value="MEV0968806.1"/>
    <property type="molecule type" value="Genomic_DNA"/>
</dbReference>